<evidence type="ECO:0000256" key="3">
    <source>
        <dbReference type="ARBA" id="ARBA00023125"/>
    </source>
</evidence>
<dbReference type="CDD" id="cd18914">
    <property type="entry name" value="bHLH_AtORG2_like"/>
    <property type="match status" value="1"/>
</dbReference>
<evidence type="ECO:0000313" key="8">
    <source>
        <dbReference type="EMBL" id="CAI9092139.1"/>
    </source>
</evidence>
<keyword evidence="2" id="KW-0805">Transcription regulation</keyword>
<feature type="compositionally biased region" description="Low complexity" evidence="6">
    <location>
        <begin position="71"/>
        <end position="84"/>
    </location>
</feature>
<dbReference type="SMART" id="SM00353">
    <property type="entry name" value="HLH"/>
    <property type="match status" value="1"/>
</dbReference>
<dbReference type="InterPro" id="IPR036638">
    <property type="entry name" value="HLH_DNA-bd_sf"/>
</dbReference>
<dbReference type="SUPFAM" id="SSF47459">
    <property type="entry name" value="HLH, helix-loop-helix DNA-binding domain"/>
    <property type="match status" value="1"/>
</dbReference>
<protein>
    <submittedName>
        <fullName evidence="8">OLC1v1027315C1</fullName>
    </submittedName>
</protein>
<proteinExistence type="predicted"/>
<feature type="domain" description="BHLH" evidence="7">
    <location>
        <begin position="111"/>
        <end position="163"/>
    </location>
</feature>
<dbReference type="InterPro" id="IPR015660">
    <property type="entry name" value="MASH1/Ascl1a-like"/>
</dbReference>
<name>A0AAV1CBV6_OLDCO</name>
<dbReference type="GO" id="GO:0090575">
    <property type="term" value="C:RNA polymerase II transcription regulator complex"/>
    <property type="evidence" value="ECO:0007669"/>
    <property type="project" value="TreeGrafter"/>
</dbReference>
<organism evidence="8 9">
    <name type="scientific">Oldenlandia corymbosa var. corymbosa</name>
    <dbReference type="NCBI Taxonomy" id="529605"/>
    <lineage>
        <taxon>Eukaryota</taxon>
        <taxon>Viridiplantae</taxon>
        <taxon>Streptophyta</taxon>
        <taxon>Embryophyta</taxon>
        <taxon>Tracheophyta</taxon>
        <taxon>Spermatophyta</taxon>
        <taxon>Magnoliopsida</taxon>
        <taxon>eudicotyledons</taxon>
        <taxon>Gunneridae</taxon>
        <taxon>Pentapetalae</taxon>
        <taxon>asterids</taxon>
        <taxon>lamiids</taxon>
        <taxon>Gentianales</taxon>
        <taxon>Rubiaceae</taxon>
        <taxon>Rubioideae</taxon>
        <taxon>Spermacoceae</taxon>
        <taxon>Hedyotis-Oldenlandia complex</taxon>
        <taxon>Oldenlandia</taxon>
    </lineage>
</organism>
<evidence type="ECO:0000259" key="7">
    <source>
        <dbReference type="PROSITE" id="PS50888"/>
    </source>
</evidence>
<dbReference type="PANTHER" id="PTHR13935">
    <property type="entry name" value="ACHAETE-SCUTE TRANSCRIPTION FACTOR-RELATED"/>
    <property type="match status" value="1"/>
</dbReference>
<dbReference type="InterPro" id="IPR011598">
    <property type="entry name" value="bHLH_dom"/>
</dbReference>
<dbReference type="EMBL" id="OX459118">
    <property type="protein sequence ID" value="CAI9092139.1"/>
    <property type="molecule type" value="Genomic_DNA"/>
</dbReference>
<dbReference type="Proteomes" id="UP001161247">
    <property type="component" value="Chromosome 1"/>
</dbReference>
<feature type="region of interest" description="Disordered" evidence="6">
    <location>
        <begin position="71"/>
        <end position="108"/>
    </location>
</feature>
<dbReference type="Gene3D" id="4.10.280.10">
    <property type="entry name" value="Helix-loop-helix DNA-binding domain"/>
    <property type="match status" value="1"/>
</dbReference>
<dbReference type="GO" id="GO:0000977">
    <property type="term" value="F:RNA polymerase II transcription regulatory region sequence-specific DNA binding"/>
    <property type="evidence" value="ECO:0007669"/>
    <property type="project" value="TreeGrafter"/>
</dbReference>
<reference evidence="8" key="1">
    <citation type="submission" date="2023-03" db="EMBL/GenBank/DDBJ databases">
        <authorList>
            <person name="Julca I."/>
        </authorList>
    </citation>
    <scope>NUCLEOTIDE SEQUENCE</scope>
</reference>
<evidence type="ECO:0000256" key="1">
    <source>
        <dbReference type="ARBA" id="ARBA00004123"/>
    </source>
</evidence>
<dbReference type="GO" id="GO:0046983">
    <property type="term" value="F:protein dimerization activity"/>
    <property type="evidence" value="ECO:0007669"/>
    <property type="project" value="InterPro"/>
</dbReference>
<dbReference type="AlphaFoldDB" id="A0AAV1CBV6"/>
<evidence type="ECO:0000256" key="2">
    <source>
        <dbReference type="ARBA" id="ARBA00023015"/>
    </source>
</evidence>
<keyword evidence="5" id="KW-0539">Nucleus</keyword>
<keyword evidence="4" id="KW-0804">Transcription</keyword>
<evidence type="ECO:0000256" key="6">
    <source>
        <dbReference type="SAM" id="MobiDB-lite"/>
    </source>
</evidence>
<comment type="subcellular location">
    <subcellularLocation>
        <location evidence="1">Nucleus</location>
    </subcellularLocation>
</comment>
<evidence type="ECO:0000256" key="4">
    <source>
        <dbReference type="ARBA" id="ARBA00023163"/>
    </source>
</evidence>
<keyword evidence="3" id="KW-0238">DNA-binding</keyword>
<sequence>MDDFNSLIPWYQDDDPFLFQDTNIPNLPYPDQTTFPDLKNHHVLSSDCSVPMISTTTTSPTFGESDLQVVTTTATTSSAPSSSANKKGKRLRKPANTDPDNDNETPVDLDHKRALHRDIERQRRQEMANLYASLRMLLPLEYIKGKRATTDHIHQAVNYIKHMEGKIKELEVKRNKLRQLPGENGQINVADEARSRALSNVAFTVRSCSGGGVEILMNCDPGDDCFPLSKVLKVILNEGLNVVNCTYTKVDRNFHCTIQTDVEGDSQMNDSDLSSLQQKLNAKVLDWKWLGHSSPSA</sequence>
<evidence type="ECO:0000256" key="5">
    <source>
        <dbReference type="ARBA" id="ARBA00023242"/>
    </source>
</evidence>
<dbReference type="Pfam" id="PF00010">
    <property type="entry name" value="HLH"/>
    <property type="match status" value="1"/>
</dbReference>
<keyword evidence="9" id="KW-1185">Reference proteome</keyword>
<dbReference type="PROSITE" id="PS50888">
    <property type="entry name" value="BHLH"/>
    <property type="match status" value="1"/>
</dbReference>
<dbReference type="PANTHER" id="PTHR13935:SF106">
    <property type="entry name" value="ACHAETE-SCUTE COMPLEX PROTEIN T5-RELATED"/>
    <property type="match status" value="1"/>
</dbReference>
<evidence type="ECO:0000313" key="9">
    <source>
        <dbReference type="Proteomes" id="UP001161247"/>
    </source>
</evidence>
<accession>A0AAV1CBV6</accession>
<gene>
    <name evidence="8" type="ORF">OLC1_LOCUS3885</name>
</gene>
<dbReference type="GO" id="GO:0000981">
    <property type="term" value="F:DNA-binding transcription factor activity, RNA polymerase II-specific"/>
    <property type="evidence" value="ECO:0007669"/>
    <property type="project" value="TreeGrafter"/>
</dbReference>